<protein>
    <recommendedName>
        <fullName evidence="3">Phage-associated protein</fullName>
    </recommendedName>
</protein>
<dbReference type="EMBL" id="LSDD01000004">
    <property type="protein sequence ID" value="KXB70281.1"/>
    <property type="molecule type" value="Genomic_DNA"/>
</dbReference>
<dbReference type="PATRIC" id="fig|157687.3.peg.76"/>
<dbReference type="SUPFAM" id="SSF50249">
    <property type="entry name" value="Nucleic acid-binding proteins"/>
    <property type="match status" value="1"/>
</dbReference>
<dbReference type="Proteomes" id="UP000070483">
    <property type="component" value="Unassembled WGS sequence"/>
</dbReference>
<reference evidence="2" key="1">
    <citation type="submission" date="2016-01" db="EMBL/GenBank/DDBJ databases">
        <authorList>
            <person name="Mitreva M."/>
            <person name="Pepin K.H."/>
            <person name="Mihindukulasuriya K.A."/>
            <person name="Fulton R."/>
            <person name="Fronick C."/>
            <person name="O'Laughlin M."/>
            <person name="Miner T."/>
            <person name="Herter B."/>
            <person name="Rosa B.A."/>
            <person name="Cordes M."/>
            <person name="Tomlinson C."/>
            <person name="Wollam A."/>
            <person name="Palsikar V.B."/>
            <person name="Mardis E.R."/>
            <person name="Wilson R.K."/>
        </authorList>
    </citation>
    <scope>NUCLEOTIDE SEQUENCE [LARGE SCALE GENOMIC DNA]</scope>
    <source>
        <strain evidence="2">KA00185</strain>
    </source>
</reference>
<dbReference type="Pfam" id="PF10991">
    <property type="entry name" value="Enc34_ssDNA-bd"/>
    <property type="match status" value="1"/>
</dbReference>
<gene>
    <name evidence="1" type="ORF">HMPREF3180_00075</name>
</gene>
<keyword evidence="2" id="KW-1185">Reference proteome</keyword>
<sequence>MIRMENLNGTRVTVRGRLSYVHVFKPHAATPGAEEKFSTTILVPKTDVETKQKIDAAIKAATELGVSEKWGGKMPNTVFTPIWDGDGVNNSGDPFGPECKGHWVFTASAKVDYPPQVVDRRVQPITDQSEIYSGCYANVAVNFFPYLFQGKKGIGAGLGNVQKIKDGESLAGGRTAEQDFDVVDDEDDALY</sequence>
<dbReference type="AlphaFoldDB" id="A0A134ARF7"/>
<accession>A0A134ARF7</accession>
<dbReference type="InterPro" id="IPR022595">
    <property type="entry name" value="Enc34_ssDNA-bd"/>
</dbReference>
<evidence type="ECO:0008006" key="3">
    <source>
        <dbReference type="Google" id="ProtNLM"/>
    </source>
</evidence>
<evidence type="ECO:0000313" key="2">
    <source>
        <dbReference type="Proteomes" id="UP000070483"/>
    </source>
</evidence>
<organism evidence="1 2">
    <name type="scientific">Leptotrichia wadei</name>
    <dbReference type="NCBI Taxonomy" id="157687"/>
    <lineage>
        <taxon>Bacteria</taxon>
        <taxon>Fusobacteriati</taxon>
        <taxon>Fusobacteriota</taxon>
        <taxon>Fusobacteriia</taxon>
        <taxon>Fusobacteriales</taxon>
        <taxon>Leptotrichiaceae</taxon>
        <taxon>Leptotrichia</taxon>
    </lineage>
</organism>
<proteinExistence type="predicted"/>
<dbReference type="InterPro" id="IPR012340">
    <property type="entry name" value="NA-bd_OB-fold"/>
</dbReference>
<dbReference type="Gene3D" id="2.40.50.140">
    <property type="entry name" value="Nucleic acid-binding proteins"/>
    <property type="match status" value="1"/>
</dbReference>
<name>A0A134ARF7_9FUSO</name>
<comment type="caution">
    <text evidence="1">The sequence shown here is derived from an EMBL/GenBank/DDBJ whole genome shotgun (WGS) entry which is preliminary data.</text>
</comment>
<dbReference type="STRING" id="157687.HMPREF3180_00075"/>
<evidence type="ECO:0000313" key="1">
    <source>
        <dbReference type="EMBL" id="KXB70281.1"/>
    </source>
</evidence>